<evidence type="ECO:0000313" key="3">
    <source>
        <dbReference type="Proteomes" id="UP001262835"/>
    </source>
</evidence>
<comment type="caution">
    <text evidence="2">The sequence shown here is derived from an EMBL/GenBank/DDBJ whole genome shotgun (WGS) entry which is preliminary data.</text>
</comment>
<accession>A0ABU3GGM6</accession>
<proteinExistence type="predicted"/>
<dbReference type="InterPro" id="IPR057204">
    <property type="entry name" value="DUF7882"/>
</dbReference>
<evidence type="ECO:0000313" key="2">
    <source>
        <dbReference type="EMBL" id="MDT3329841.1"/>
    </source>
</evidence>
<protein>
    <recommendedName>
        <fullName evidence="1">DUF7882 domain-containing protein</fullName>
    </recommendedName>
</protein>
<dbReference type="Proteomes" id="UP001262835">
    <property type="component" value="Unassembled WGS sequence"/>
</dbReference>
<feature type="domain" description="DUF7882" evidence="1">
    <location>
        <begin position="1"/>
        <end position="95"/>
    </location>
</feature>
<dbReference type="EMBL" id="JAUZVT010000001">
    <property type="protein sequence ID" value="MDT3329841.1"/>
    <property type="molecule type" value="Genomic_DNA"/>
</dbReference>
<gene>
    <name evidence="2" type="ORF">Q9S78_04085</name>
</gene>
<reference evidence="2 3" key="1">
    <citation type="submission" date="2023-08" db="EMBL/GenBank/DDBJ databases">
        <title>Microbacterium aquilitoris sp. nov. and Microbacterium gwkjibeachense sp. nov., isolated from beach.</title>
        <authorList>
            <person name="Lee S.D."/>
            <person name="Yang H."/>
            <person name="Kim I."/>
        </authorList>
    </citation>
    <scope>NUCLEOTIDE SEQUENCE [LARGE SCALE GENOMIC DNA]</scope>
    <source>
        <strain evidence="2 3">KSW-18</strain>
    </source>
</reference>
<evidence type="ECO:0000259" key="1">
    <source>
        <dbReference type="Pfam" id="PF25355"/>
    </source>
</evidence>
<keyword evidence="3" id="KW-1185">Reference proteome</keyword>
<name>A0ABU3GGM6_9MICO</name>
<sequence>MGRLAFGSETVTFDDRLLGHLEVVMVAKLRRREPFILTWTVDPSLGSGRVSRWVGVSTSWDIRYHSRAIGPINPAWIDALMSTANSPGGLRVVPEPDQDEAVAG</sequence>
<dbReference type="Pfam" id="PF25355">
    <property type="entry name" value="DUF7882"/>
    <property type="match status" value="1"/>
</dbReference>
<dbReference type="RefSeq" id="WP_018185578.1">
    <property type="nucleotide sequence ID" value="NZ_JAUZVT010000001.1"/>
</dbReference>
<organism evidence="2 3">
    <name type="scientific">Microbacterium aquilitoris</name>
    <dbReference type="NCBI Taxonomy" id="3067307"/>
    <lineage>
        <taxon>Bacteria</taxon>
        <taxon>Bacillati</taxon>
        <taxon>Actinomycetota</taxon>
        <taxon>Actinomycetes</taxon>
        <taxon>Micrococcales</taxon>
        <taxon>Microbacteriaceae</taxon>
        <taxon>Microbacterium</taxon>
    </lineage>
</organism>